<dbReference type="Proteomes" id="UP001227192">
    <property type="component" value="Unassembled WGS sequence"/>
</dbReference>
<dbReference type="AlphaFoldDB" id="A0AAI9TNB5"/>
<accession>A0AAI9TNB5</accession>
<sequence length="535" mass="60452">MVDPISVLSLVDLCLRYGKLLVQTCSAFAHASKELQERKVRVNHHWMRTEVQLEVLQQVEGTLNEVHRNIQQETLQILLSKLQIANESLEAVSKDTRPGKDEMRIRKWKYALLQQKIDKAIQELELWQQIFDPSWYLIVKSTSGIDTTLHSHPHGPIGAPHTPISSARLLRTALHSDESSRIPVFLPEEGLKSLQLCDIPLSTARIGQGRVSTSLQFVLEQYELSPELNLRQFERDSRDLAQKLAYSDALEFGLLNCKGVVRHQDKNGDQLSSKALTFIFRVPSGFSQPRSLRKSLKDIARTESLSDRLRIAQGLTKAVNYVHIFGFVHKNIRPETVILLNNGPTGIGSAFLIGFGNFRAAEGNTLRKGSSAWQKSLYQHPTRMGPTPMADYIMQHDIYSLGVCLLEVGLWESFVDYENAEALLPHASEKPVAIHGYSLDDSVQPSRFKDHLLSLAQGELRSRMGTIYSEVVVTCLTCLDPENVDFGDEREFQDEDGILVGVRYIEKVSAFERLICMRTRLTVLQVIMRLNAISI</sequence>
<dbReference type="InterPro" id="IPR000719">
    <property type="entry name" value="Prot_kinase_dom"/>
</dbReference>
<dbReference type="SUPFAM" id="SSF56112">
    <property type="entry name" value="Protein kinase-like (PK-like)"/>
    <property type="match status" value="1"/>
</dbReference>
<dbReference type="PANTHER" id="PTHR37542">
    <property type="entry name" value="HELO DOMAIN-CONTAINING PROTEIN-RELATED"/>
    <property type="match status" value="1"/>
</dbReference>
<feature type="domain" description="Protein kinase" evidence="1">
    <location>
        <begin position="200"/>
        <end position="473"/>
    </location>
</feature>
<evidence type="ECO:0000313" key="3">
    <source>
        <dbReference type="Proteomes" id="UP001227192"/>
    </source>
</evidence>
<reference evidence="2" key="1">
    <citation type="submission" date="2015-06" db="EMBL/GenBank/DDBJ databases">
        <authorList>
            <person name="Nguyen H."/>
        </authorList>
    </citation>
    <scope>NUCLEOTIDE SEQUENCE</scope>
    <source>
        <strain evidence="2">DAOM 180753</strain>
    </source>
</reference>
<dbReference type="EMBL" id="LACB01000058">
    <property type="protein sequence ID" value="KAJ9490374.1"/>
    <property type="molecule type" value="Genomic_DNA"/>
</dbReference>
<reference evidence="2" key="2">
    <citation type="journal article" date="2016" name="Fungal Biol.">
        <title>Ochratoxin A production by Penicillium thymicola.</title>
        <authorList>
            <person name="Nguyen H.D.T."/>
            <person name="McMullin D.R."/>
            <person name="Ponomareva E."/>
            <person name="Riley R."/>
            <person name="Pomraning K.R."/>
            <person name="Baker S.E."/>
            <person name="Seifert K.A."/>
        </authorList>
    </citation>
    <scope>NUCLEOTIDE SEQUENCE</scope>
    <source>
        <strain evidence="2">DAOM 180753</strain>
    </source>
</reference>
<evidence type="ECO:0000259" key="1">
    <source>
        <dbReference type="PROSITE" id="PS50011"/>
    </source>
</evidence>
<dbReference type="Gene3D" id="1.10.510.10">
    <property type="entry name" value="Transferase(Phosphotransferase) domain 1"/>
    <property type="match status" value="1"/>
</dbReference>
<organism evidence="2 3">
    <name type="scientific">Penicillium thymicola</name>
    <dbReference type="NCBI Taxonomy" id="293382"/>
    <lineage>
        <taxon>Eukaryota</taxon>
        <taxon>Fungi</taxon>
        <taxon>Dikarya</taxon>
        <taxon>Ascomycota</taxon>
        <taxon>Pezizomycotina</taxon>
        <taxon>Eurotiomycetes</taxon>
        <taxon>Eurotiomycetidae</taxon>
        <taxon>Eurotiales</taxon>
        <taxon>Aspergillaceae</taxon>
        <taxon>Penicillium</taxon>
    </lineage>
</organism>
<evidence type="ECO:0000313" key="2">
    <source>
        <dbReference type="EMBL" id="KAJ9490374.1"/>
    </source>
</evidence>
<dbReference type="GO" id="GO:0005524">
    <property type="term" value="F:ATP binding"/>
    <property type="evidence" value="ECO:0007669"/>
    <property type="project" value="InterPro"/>
</dbReference>
<dbReference type="PROSITE" id="PS50011">
    <property type="entry name" value="PROTEIN_KINASE_DOM"/>
    <property type="match status" value="1"/>
</dbReference>
<dbReference type="GO" id="GO:0004672">
    <property type="term" value="F:protein kinase activity"/>
    <property type="evidence" value="ECO:0007669"/>
    <property type="project" value="InterPro"/>
</dbReference>
<comment type="caution">
    <text evidence="2">The sequence shown here is derived from an EMBL/GenBank/DDBJ whole genome shotgun (WGS) entry which is preliminary data.</text>
</comment>
<keyword evidence="3" id="KW-1185">Reference proteome</keyword>
<gene>
    <name evidence="2" type="ORF">VN97_g2885</name>
</gene>
<dbReference type="PANTHER" id="PTHR37542:SF1">
    <property type="entry name" value="PRION-INHIBITION AND PROPAGATION HELO DOMAIN-CONTAINING PROTEIN"/>
    <property type="match status" value="1"/>
</dbReference>
<dbReference type="InterPro" id="IPR011009">
    <property type="entry name" value="Kinase-like_dom_sf"/>
</dbReference>
<proteinExistence type="predicted"/>
<protein>
    <recommendedName>
        <fullName evidence="1">Protein kinase domain-containing protein</fullName>
    </recommendedName>
</protein>
<name>A0AAI9TNB5_PENTH</name>